<gene>
    <name evidence="2" type="ORF">RJ641_002045</name>
</gene>
<dbReference type="GO" id="GO:0004674">
    <property type="term" value="F:protein serine/threonine kinase activity"/>
    <property type="evidence" value="ECO:0007669"/>
    <property type="project" value="TreeGrafter"/>
</dbReference>
<dbReference type="InterPro" id="IPR038943">
    <property type="entry name" value="PLDrp1-like"/>
</dbReference>
<evidence type="ECO:0000313" key="2">
    <source>
        <dbReference type="EMBL" id="KAK6932421.1"/>
    </source>
</evidence>
<dbReference type="PANTHER" id="PTHR33971">
    <property type="entry name" value="OS06G0232000 PROTEIN"/>
    <property type="match status" value="1"/>
</dbReference>
<evidence type="ECO:0000313" key="3">
    <source>
        <dbReference type="Proteomes" id="UP001370490"/>
    </source>
</evidence>
<dbReference type="EMBL" id="JBAMMX010000010">
    <property type="protein sequence ID" value="KAK6932421.1"/>
    <property type="molecule type" value="Genomic_DNA"/>
</dbReference>
<evidence type="ECO:0000256" key="1">
    <source>
        <dbReference type="SAM" id="MobiDB-lite"/>
    </source>
</evidence>
<sequence>MAFYSPNFYSHDLAEYNFPSYESAYDYIPNQFSSRYSFYDAYDSSSCSGAYDYSEPTQSFLSYSVANYGRPKHLVYDPEFHGGVYSPEVTQFVISYSVAEFNEPEFEEYDPTPYGGGYDPKITYGSPLPPSDEICYPRSTPGTNGVSSDGVLLGPANVPSGKEESGNDVAKHGNGIVPTETIESDEVVPIKGNGVEPRRPNEEEKQVIVSGGDGNEIALGDDDHAGESLDSAEEEKKYYPNWSGREGDHGNETREWEGESYGYDCGNNRGNNQEGMTLCDQFFGYWPCLFKKSRNYIQEDEYERKEFDKHWNWNEEGNGYGWNGAADYLFGSSCGYGKEPRYEAGIYENPIFGYERHYWEEPQSVQVQYEENTWVQD</sequence>
<dbReference type="AlphaFoldDB" id="A0AAN8VM63"/>
<protein>
    <submittedName>
        <fullName evidence="2">Uncharacterized protein</fullName>
    </submittedName>
</protein>
<dbReference type="Proteomes" id="UP001370490">
    <property type="component" value="Unassembled WGS sequence"/>
</dbReference>
<name>A0AAN8VM63_9MAGN</name>
<reference evidence="2 3" key="1">
    <citation type="submission" date="2023-12" db="EMBL/GenBank/DDBJ databases">
        <title>A high-quality genome assembly for Dillenia turbinata (Dilleniales).</title>
        <authorList>
            <person name="Chanderbali A."/>
        </authorList>
    </citation>
    <scope>NUCLEOTIDE SEQUENCE [LARGE SCALE GENOMIC DNA]</scope>
    <source>
        <strain evidence="2">LSX21</strain>
        <tissue evidence="2">Leaf</tissue>
    </source>
</reference>
<dbReference type="GO" id="GO:0070300">
    <property type="term" value="F:phosphatidic acid binding"/>
    <property type="evidence" value="ECO:0007669"/>
    <property type="project" value="InterPro"/>
</dbReference>
<feature type="region of interest" description="Disordered" evidence="1">
    <location>
        <begin position="155"/>
        <end position="175"/>
    </location>
</feature>
<organism evidence="2 3">
    <name type="scientific">Dillenia turbinata</name>
    <dbReference type="NCBI Taxonomy" id="194707"/>
    <lineage>
        <taxon>Eukaryota</taxon>
        <taxon>Viridiplantae</taxon>
        <taxon>Streptophyta</taxon>
        <taxon>Embryophyta</taxon>
        <taxon>Tracheophyta</taxon>
        <taxon>Spermatophyta</taxon>
        <taxon>Magnoliopsida</taxon>
        <taxon>eudicotyledons</taxon>
        <taxon>Gunneridae</taxon>
        <taxon>Pentapetalae</taxon>
        <taxon>Dilleniales</taxon>
        <taxon>Dilleniaceae</taxon>
        <taxon>Dillenia</taxon>
    </lineage>
</organism>
<feature type="compositionally biased region" description="Basic and acidic residues" evidence="1">
    <location>
        <begin position="161"/>
        <end position="171"/>
    </location>
</feature>
<dbReference type="PANTHER" id="PTHR33971:SF3">
    <property type="entry name" value="UBIQUITIN CARBOXYL-TERMINAL HYDROLASE 36"/>
    <property type="match status" value="1"/>
</dbReference>
<keyword evidence="3" id="KW-1185">Reference proteome</keyword>
<comment type="caution">
    <text evidence="2">The sequence shown here is derived from an EMBL/GenBank/DDBJ whole genome shotgun (WGS) entry which is preliminary data.</text>
</comment>
<accession>A0AAN8VM63</accession>
<proteinExistence type="predicted"/>